<dbReference type="Proteomes" id="UP000320672">
    <property type="component" value="Chromosome"/>
</dbReference>
<evidence type="ECO:0000313" key="1">
    <source>
        <dbReference type="EMBL" id="QDS92697.1"/>
    </source>
</evidence>
<protein>
    <submittedName>
        <fullName evidence="1">Uncharacterized protein</fullName>
    </submittedName>
</protein>
<dbReference type="KEGG" id="rml:FF011L_14460"/>
<accession>A0A517MD42</accession>
<name>A0A517MD42_9BACT</name>
<gene>
    <name evidence="1" type="ORF">FF011L_14460</name>
</gene>
<organism evidence="1 2">
    <name type="scientific">Roseimaritima multifibrata</name>
    <dbReference type="NCBI Taxonomy" id="1930274"/>
    <lineage>
        <taxon>Bacteria</taxon>
        <taxon>Pseudomonadati</taxon>
        <taxon>Planctomycetota</taxon>
        <taxon>Planctomycetia</taxon>
        <taxon>Pirellulales</taxon>
        <taxon>Pirellulaceae</taxon>
        <taxon>Roseimaritima</taxon>
    </lineage>
</organism>
<sequence length="101" mass="10964">MIPEHSIDYCPICGGGLCGIRICGIDTNAPHGLVVCDECEAIWLSPSITAPHQYPDSSNAACPICLAPLWGDQSRWATYEDCVVLGWEHAIDPELDHVNES</sequence>
<proteinExistence type="predicted"/>
<keyword evidence="2" id="KW-1185">Reference proteome</keyword>
<dbReference type="EMBL" id="CP036262">
    <property type="protein sequence ID" value="QDS92697.1"/>
    <property type="molecule type" value="Genomic_DNA"/>
</dbReference>
<dbReference type="OrthoDB" id="287438at2"/>
<dbReference type="AlphaFoldDB" id="A0A517MD42"/>
<reference evidence="1 2" key="1">
    <citation type="submission" date="2019-02" db="EMBL/GenBank/DDBJ databases">
        <title>Deep-cultivation of Planctomycetes and their phenomic and genomic characterization uncovers novel biology.</title>
        <authorList>
            <person name="Wiegand S."/>
            <person name="Jogler M."/>
            <person name="Boedeker C."/>
            <person name="Pinto D."/>
            <person name="Vollmers J."/>
            <person name="Rivas-Marin E."/>
            <person name="Kohn T."/>
            <person name="Peeters S.H."/>
            <person name="Heuer A."/>
            <person name="Rast P."/>
            <person name="Oberbeckmann S."/>
            <person name="Bunk B."/>
            <person name="Jeske O."/>
            <person name="Meyerdierks A."/>
            <person name="Storesund J.E."/>
            <person name="Kallscheuer N."/>
            <person name="Luecker S."/>
            <person name="Lage O.M."/>
            <person name="Pohl T."/>
            <person name="Merkel B.J."/>
            <person name="Hornburger P."/>
            <person name="Mueller R.-W."/>
            <person name="Bruemmer F."/>
            <person name="Labrenz M."/>
            <person name="Spormann A.M."/>
            <person name="Op den Camp H."/>
            <person name="Overmann J."/>
            <person name="Amann R."/>
            <person name="Jetten M.S.M."/>
            <person name="Mascher T."/>
            <person name="Medema M.H."/>
            <person name="Devos D.P."/>
            <person name="Kaster A.-K."/>
            <person name="Ovreas L."/>
            <person name="Rohde M."/>
            <person name="Galperin M.Y."/>
            <person name="Jogler C."/>
        </authorList>
    </citation>
    <scope>NUCLEOTIDE SEQUENCE [LARGE SCALE GENOMIC DNA]</scope>
    <source>
        <strain evidence="1 2">FF011L</strain>
    </source>
</reference>
<dbReference type="RefSeq" id="WP_145350915.1">
    <property type="nucleotide sequence ID" value="NZ_CP036262.1"/>
</dbReference>
<evidence type="ECO:0000313" key="2">
    <source>
        <dbReference type="Proteomes" id="UP000320672"/>
    </source>
</evidence>